<keyword evidence="2" id="KW-1185">Reference proteome</keyword>
<proteinExistence type="predicted"/>
<dbReference type="OrthoDB" id="630434at2"/>
<sequence length="224" mass="26244">MKKIIYLTILIFSILSCDNEPVDFNPNIDNDYSIALDTLVNYDNYFIGKFNGEILVSTEPFTSGRSVNNTLQDSVSLRFDFAYKISNSEELKTPFINFIAYESINKLNSNNYFKYNEYNDFYTFFNRTRLEYWNVDNYKNLTTQVLINYIDYSQLINNTGISYLSTDFGKPPFNENNFQIESIREFESPSKGIELIYSFNCILFSDSNELIKIEKGKGKCTFLY</sequence>
<reference evidence="1 2" key="1">
    <citation type="submission" date="2018-06" db="EMBL/GenBank/DDBJ databases">
        <title>Genomic Encyclopedia of Type Strains, Phase III (KMG-III): the genomes of soil and plant-associated and newly described type strains.</title>
        <authorList>
            <person name="Whitman W."/>
        </authorList>
    </citation>
    <scope>NUCLEOTIDE SEQUENCE [LARGE SCALE GENOMIC DNA]</scope>
    <source>
        <strain evidence="1 2">CGMCC 1.12398</strain>
    </source>
</reference>
<protein>
    <submittedName>
        <fullName evidence="1">Uncharacterized protein</fullName>
    </submittedName>
</protein>
<organism evidence="1 2">
    <name type="scientific">Flavobacterium aquaticum</name>
    <dbReference type="NCBI Taxonomy" id="1236486"/>
    <lineage>
        <taxon>Bacteria</taxon>
        <taxon>Pseudomonadati</taxon>
        <taxon>Bacteroidota</taxon>
        <taxon>Flavobacteriia</taxon>
        <taxon>Flavobacteriales</taxon>
        <taxon>Flavobacteriaceae</taxon>
        <taxon>Flavobacterium</taxon>
    </lineage>
</organism>
<dbReference type="AlphaFoldDB" id="A0A327YCZ4"/>
<comment type="caution">
    <text evidence="1">The sequence shown here is derived from an EMBL/GenBank/DDBJ whole genome shotgun (WGS) entry which is preliminary data.</text>
</comment>
<evidence type="ECO:0000313" key="2">
    <source>
        <dbReference type="Proteomes" id="UP000249620"/>
    </source>
</evidence>
<dbReference type="Proteomes" id="UP000249620">
    <property type="component" value="Unassembled WGS sequence"/>
</dbReference>
<dbReference type="PROSITE" id="PS51257">
    <property type="entry name" value="PROKAR_LIPOPROTEIN"/>
    <property type="match status" value="1"/>
</dbReference>
<dbReference type="EMBL" id="QLMI01000022">
    <property type="protein sequence ID" value="RAK18958.1"/>
    <property type="molecule type" value="Genomic_DNA"/>
</dbReference>
<evidence type="ECO:0000313" key="1">
    <source>
        <dbReference type="EMBL" id="RAK18958.1"/>
    </source>
</evidence>
<gene>
    <name evidence="1" type="ORF">B0I03_1222</name>
</gene>
<dbReference type="RefSeq" id="WP_146603309.1">
    <property type="nucleotide sequence ID" value="NZ_QLMI01000022.1"/>
</dbReference>
<accession>A0A327YCZ4</accession>
<name>A0A327YCZ4_9FLAO</name>